<feature type="transmembrane region" description="Helical" evidence="9">
    <location>
        <begin position="237"/>
        <end position="256"/>
    </location>
</feature>
<evidence type="ECO:0000256" key="5">
    <source>
        <dbReference type="ARBA" id="ARBA00022692"/>
    </source>
</evidence>
<evidence type="ECO:0000256" key="3">
    <source>
        <dbReference type="ARBA" id="ARBA00022475"/>
    </source>
</evidence>
<dbReference type="AlphaFoldDB" id="A0A660KV98"/>
<dbReference type="OrthoDB" id="6844941at2"/>
<reference evidence="10 11" key="1">
    <citation type="submission" date="2018-10" db="EMBL/GenBank/DDBJ databases">
        <title>Genomic Encyclopedia of Archaeal and Bacterial Type Strains, Phase II (KMG-II): from individual species to whole genera.</title>
        <authorList>
            <person name="Goeker M."/>
        </authorList>
    </citation>
    <scope>NUCLEOTIDE SEQUENCE [LARGE SCALE GENOMIC DNA]</scope>
    <source>
        <strain evidence="10 11">DSM 14954</strain>
    </source>
</reference>
<evidence type="ECO:0000256" key="1">
    <source>
        <dbReference type="ARBA" id="ARBA00004651"/>
    </source>
</evidence>
<proteinExistence type="predicted"/>
<evidence type="ECO:0000256" key="9">
    <source>
        <dbReference type="SAM" id="Phobius"/>
    </source>
</evidence>
<dbReference type="CDD" id="cd06579">
    <property type="entry name" value="TM_PBP1_transp_AraH_like"/>
    <property type="match status" value="1"/>
</dbReference>
<gene>
    <name evidence="10" type="ORF">C8N24_6605</name>
</gene>
<feature type="transmembrane region" description="Helical" evidence="9">
    <location>
        <begin position="118"/>
        <end position="137"/>
    </location>
</feature>
<feature type="transmembrane region" description="Helical" evidence="9">
    <location>
        <begin position="68"/>
        <end position="86"/>
    </location>
</feature>
<keyword evidence="7 9" id="KW-0472">Membrane</keyword>
<keyword evidence="3" id="KW-1003">Cell membrane</keyword>
<feature type="transmembrane region" description="Helical" evidence="9">
    <location>
        <begin position="321"/>
        <end position="341"/>
    </location>
</feature>
<keyword evidence="2" id="KW-0813">Transport</keyword>
<evidence type="ECO:0000256" key="7">
    <source>
        <dbReference type="ARBA" id="ARBA00023136"/>
    </source>
</evidence>
<protein>
    <submittedName>
        <fullName evidence="10">Monosaccharide ABC transporter membrane protein (CUT2 family)</fullName>
    </submittedName>
</protein>
<evidence type="ECO:0000256" key="8">
    <source>
        <dbReference type="SAM" id="MobiDB-lite"/>
    </source>
</evidence>
<feature type="region of interest" description="Disordered" evidence="8">
    <location>
        <begin position="1"/>
        <end position="21"/>
    </location>
</feature>
<evidence type="ECO:0000256" key="6">
    <source>
        <dbReference type="ARBA" id="ARBA00022989"/>
    </source>
</evidence>
<comment type="subcellular location">
    <subcellularLocation>
        <location evidence="1">Cell membrane</location>
        <topology evidence="1">Multi-pass membrane protein</topology>
    </subcellularLocation>
</comment>
<feature type="transmembrane region" description="Helical" evidence="9">
    <location>
        <begin position="144"/>
        <end position="163"/>
    </location>
</feature>
<dbReference type="Proteomes" id="UP000278962">
    <property type="component" value="Unassembled WGS sequence"/>
</dbReference>
<sequence length="348" mass="36099">MPAGAIIDEPPKAAAPAREPRPRGRALGLAKRLLTLREGSVIVITVLVAAYFAATTDAFMTWENFKTLLPYFAPFAILAAGEVFLMINGEIDLSIGAVYLFAPFMFHEFYIAGVPLTLAFVLALGMCVLVGLANGVLTTVLRINSFITTLGMLLALTGLTLIVSDAQPVATPGTDVLEGATTFAKIFGGSTYSELIWALAIVVALQLVLSFTRWGIYTVAVGSNRVGAAEAGIRTRLVITRNFVLCSLCAGLVGVLEAVRTTSVQPDPSGANEVLFGGIAAAVIGGTLLAGGSGTVVGALLGALLLGVLNDGLIITGVNADYLNFYLGLAIILAMAANTYVGRARTSA</sequence>
<evidence type="ECO:0000256" key="2">
    <source>
        <dbReference type="ARBA" id="ARBA00022448"/>
    </source>
</evidence>
<keyword evidence="6 9" id="KW-1133">Transmembrane helix</keyword>
<dbReference type="PANTHER" id="PTHR32196:SF21">
    <property type="entry name" value="ABC TRANSPORTER PERMEASE PROTEIN YPHD-RELATED"/>
    <property type="match status" value="1"/>
</dbReference>
<keyword evidence="5 9" id="KW-0812">Transmembrane</keyword>
<dbReference type="InterPro" id="IPR001851">
    <property type="entry name" value="ABC_transp_permease"/>
</dbReference>
<comment type="caution">
    <text evidence="10">The sequence shown here is derived from an EMBL/GenBank/DDBJ whole genome shotgun (WGS) entry which is preliminary data.</text>
</comment>
<evidence type="ECO:0000313" key="11">
    <source>
        <dbReference type="Proteomes" id="UP000278962"/>
    </source>
</evidence>
<feature type="transmembrane region" description="Helical" evidence="9">
    <location>
        <begin position="195"/>
        <end position="216"/>
    </location>
</feature>
<organism evidence="10 11">
    <name type="scientific">Solirubrobacter pauli</name>
    <dbReference type="NCBI Taxonomy" id="166793"/>
    <lineage>
        <taxon>Bacteria</taxon>
        <taxon>Bacillati</taxon>
        <taxon>Actinomycetota</taxon>
        <taxon>Thermoleophilia</taxon>
        <taxon>Solirubrobacterales</taxon>
        <taxon>Solirubrobacteraceae</taxon>
        <taxon>Solirubrobacter</taxon>
    </lineage>
</organism>
<dbReference type="PANTHER" id="PTHR32196">
    <property type="entry name" value="ABC TRANSPORTER PERMEASE PROTEIN YPHD-RELATED-RELATED"/>
    <property type="match status" value="1"/>
</dbReference>
<name>A0A660KV98_9ACTN</name>
<dbReference type="RefSeq" id="WP_121258533.1">
    <property type="nucleotide sequence ID" value="NZ_RBIL01000003.1"/>
</dbReference>
<dbReference type="Pfam" id="PF02653">
    <property type="entry name" value="BPD_transp_2"/>
    <property type="match status" value="1"/>
</dbReference>
<evidence type="ECO:0000256" key="4">
    <source>
        <dbReference type="ARBA" id="ARBA00022519"/>
    </source>
</evidence>
<dbReference type="GO" id="GO:0022857">
    <property type="term" value="F:transmembrane transporter activity"/>
    <property type="evidence" value="ECO:0007669"/>
    <property type="project" value="InterPro"/>
</dbReference>
<dbReference type="EMBL" id="RBIL01000003">
    <property type="protein sequence ID" value="RKQ84974.1"/>
    <property type="molecule type" value="Genomic_DNA"/>
</dbReference>
<keyword evidence="4" id="KW-0997">Cell inner membrane</keyword>
<feature type="transmembrane region" description="Helical" evidence="9">
    <location>
        <begin position="41"/>
        <end position="62"/>
    </location>
</feature>
<feature type="transmembrane region" description="Helical" evidence="9">
    <location>
        <begin position="276"/>
        <end position="309"/>
    </location>
</feature>
<dbReference type="GO" id="GO:0005886">
    <property type="term" value="C:plasma membrane"/>
    <property type="evidence" value="ECO:0007669"/>
    <property type="project" value="UniProtKB-SubCell"/>
</dbReference>
<accession>A0A660KV98</accession>
<evidence type="ECO:0000313" key="10">
    <source>
        <dbReference type="EMBL" id="RKQ84974.1"/>
    </source>
</evidence>
<keyword evidence="11" id="KW-1185">Reference proteome</keyword>